<dbReference type="InterPro" id="IPR016024">
    <property type="entry name" value="ARM-type_fold"/>
</dbReference>
<dbReference type="InterPro" id="IPR011989">
    <property type="entry name" value="ARM-like"/>
</dbReference>
<organism evidence="2 3">
    <name type="scientific">Ataeniobius toweri</name>
    <dbReference type="NCBI Taxonomy" id="208326"/>
    <lineage>
        <taxon>Eukaryota</taxon>
        <taxon>Metazoa</taxon>
        <taxon>Chordata</taxon>
        <taxon>Craniata</taxon>
        <taxon>Vertebrata</taxon>
        <taxon>Euteleostomi</taxon>
        <taxon>Actinopterygii</taxon>
        <taxon>Neopterygii</taxon>
        <taxon>Teleostei</taxon>
        <taxon>Neoteleostei</taxon>
        <taxon>Acanthomorphata</taxon>
        <taxon>Ovalentaria</taxon>
        <taxon>Atherinomorphae</taxon>
        <taxon>Cyprinodontiformes</taxon>
        <taxon>Goodeidae</taxon>
        <taxon>Ataeniobius</taxon>
    </lineage>
</organism>
<dbReference type="Gene3D" id="1.25.10.10">
    <property type="entry name" value="Leucine-rich Repeat Variant"/>
    <property type="match status" value="1"/>
</dbReference>
<dbReference type="SUPFAM" id="SSF48371">
    <property type="entry name" value="ARM repeat"/>
    <property type="match status" value="1"/>
</dbReference>
<dbReference type="Pfam" id="PF23744">
    <property type="entry name" value="ARM_LRRK2"/>
    <property type="match status" value="1"/>
</dbReference>
<dbReference type="InterPro" id="IPR056597">
    <property type="entry name" value="ARM_LRRK2"/>
</dbReference>
<gene>
    <name evidence="2" type="ORF">ATANTOWER_026584</name>
</gene>
<comment type="caution">
    <text evidence="2">The sequence shown here is derived from an EMBL/GenBank/DDBJ whole genome shotgun (WGS) entry which is preliminary data.</text>
</comment>
<accession>A0ABU7BTP3</accession>
<reference evidence="2 3" key="1">
    <citation type="submission" date="2021-07" db="EMBL/GenBank/DDBJ databases">
        <authorList>
            <person name="Palmer J.M."/>
        </authorList>
    </citation>
    <scope>NUCLEOTIDE SEQUENCE [LARGE SCALE GENOMIC DNA]</scope>
    <source>
        <strain evidence="2 3">AT_MEX2019</strain>
        <tissue evidence="2">Muscle</tissue>
    </source>
</reference>
<keyword evidence="3" id="KW-1185">Reference proteome</keyword>
<evidence type="ECO:0000313" key="2">
    <source>
        <dbReference type="EMBL" id="MED6253321.1"/>
    </source>
</evidence>
<protein>
    <recommendedName>
        <fullName evidence="1">LRRK2 ARM repeat domain-containing protein</fullName>
    </recommendedName>
</protein>
<feature type="non-terminal residue" evidence="2">
    <location>
        <position position="1"/>
    </location>
</feature>
<evidence type="ECO:0000313" key="3">
    <source>
        <dbReference type="Proteomes" id="UP001345963"/>
    </source>
</evidence>
<evidence type="ECO:0000259" key="1">
    <source>
        <dbReference type="Pfam" id="PF23744"/>
    </source>
</evidence>
<sequence>FFILRFPAESFYSILVTNGVQRVSLRACQTFPDNAALQAAALSCLSDLTATIVQNKAVAEQGLEEGEEEEERGMEEVEDMGLDWMEDCCTALELHAADPAVQEAASWAIHNLLLHGVQVKPSDEEQDGRTPVHRQLMAAMLLHSTSPSVFIAATSAIATLITNNSESSQTHNYSFSA</sequence>
<feature type="domain" description="LRRK2 ARM repeat" evidence="1">
    <location>
        <begin position="5"/>
        <end position="168"/>
    </location>
</feature>
<dbReference type="Proteomes" id="UP001345963">
    <property type="component" value="Unassembled WGS sequence"/>
</dbReference>
<feature type="non-terminal residue" evidence="2">
    <location>
        <position position="177"/>
    </location>
</feature>
<dbReference type="EMBL" id="JAHUTI010065327">
    <property type="protein sequence ID" value="MED6253321.1"/>
    <property type="molecule type" value="Genomic_DNA"/>
</dbReference>
<proteinExistence type="predicted"/>
<name>A0ABU7BTP3_9TELE</name>